<protein>
    <submittedName>
        <fullName evidence="2">PRC-barrel domain-containing protein</fullName>
    </submittedName>
</protein>
<gene>
    <name evidence="2" type="ORF">ACFPIE_11390</name>
</gene>
<name>A0ABW0FS58_9CAUL</name>
<proteinExistence type="predicted"/>
<dbReference type="Proteomes" id="UP001596152">
    <property type="component" value="Unassembled WGS sequence"/>
</dbReference>
<dbReference type="InterPro" id="IPR027275">
    <property type="entry name" value="PRC-brl_dom"/>
</dbReference>
<sequence>MTAVSHPLIFASRVKGTPVKNRDGETLGHVDDLSIDKISGEVRYALMSFGGFLGIGERLHPVPWSVLDYDTEQGGYVVPLTKAQLLAAPSLDQAQLETLGAGETWRSEIADYYATYGGGLPMGRL</sequence>
<feature type="domain" description="PRC-barrel" evidence="1">
    <location>
        <begin position="9"/>
        <end position="85"/>
    </location>
</feature>
<accession>A0ABW0FS58</accession>
<dbReference type="Gene3D" id="2.30.30.240">
    <property type="entry name" value="PRC-barrel domain"/>
    <property type="match status" value="1"/>
</dbReference>
<dbReference type="SUPFAM" id="SSF50346">
    <property type="entry name" value="PRC-barrel domain"/>
    <property type="match status" value="1"/>
</dbReference>
<evidence type="ECO:0000259" key="1">
    <source>
        <dbReference type="Pfam" id="PF05239"/>
    </source>
</evidence>
<evidence type="ECO:0000313" key="2">
    <source>
        <dbReference type="EMBL" id="MFC5344520.1"/>
    </source>
</evidence>
<dbReference type="Pfam" id="PF05239">
    <property type="entry name" value="PRC"/>
    <property type="match status" value="1"/>
</dbReference>
<keyword evidence="3" id="KW-1185">Reference proteome</keyword>
<dbReference type="RefSeq" id="WP_374036144.1">
    <property type="nucleotide sequence ID" value="NZ_CP169082.1"/>
</dbReference>
<dbReference type="EMBL" id="JBHSLF010000021">
    <property type="protein sequence ID" value="MFC5344520.1"/>
    <property type="molecule type" value="Genomic_DNA"/>
</dbReference>
<reference evidence="3" key="1">
    <citation type="journal article" date="2019" name="Int. J. Syst. Evol. Microbiol.">
        <title>The Global Catalogue of Microorganisms (GCM) 10K type strain sequencing project: providing services to taxonomists for standard genome sequencing and annotation.</title>
        <authorList>
            <consortium name="The Broad Institute Genomics Platform"/>
            <consortium name="The Broad Institute Genome Sequencing Center for Infectious Disease"/>
            <person name="Wu L."/>
            <person name="Ma J."/>
        </authorList>
    </citation>
    <scope>NUCLEOTIDE SEQUENCE [LARGE SCALE GENOMIC DNA]</scope>
    <source>
        <strain evidence="3">JCM 12125</strain>
    </source>
</reference>
<dbReference type="PANTHER" id="PTHR36505:SF1">
    <property type="entry name" value="BLR1072 PROTEIN"/>
    <property type="match status" value="1"/>
</dbReference>
<comment type="caution">
    <text evidence="2">The sequence shown here is derived from an EMBL/GenBank/DDBJ whole genome shotgun (WGS) entry which is preliminary data.</text>
</comment>
<evidence type="ECO:0000313" key="3">
    <source>
        <dbReference type="Proteomes" id="UP001596152"/>
    </source>
</evidence>
<dbReference type="InterPro" id="IPR011033">
    <property type="entry name" value="PRC_barrel-like_sf"/>
</dbReference>
<dbReference type="PANTHER" id="PTHR36505">
    <property type="entry name" value="BLR1072 PROTEIN"/>
    <property type="match status" value="1"/>
</dbReference>
<organism evidence="2 3">
    <name type="scientific">Brevundimonas staleyi</name>
    <dbReference type="NCBI Taxonomy" id="74326"/>
    <lineage>
        <taxon>Bacteria</taxon>
        <taxon>Pseudomonadati</taxon>
        <taxon>Pseudomonadota</taxon>
        <taxon>Alphaproteobacteria</taxon>
        <taxon>Caulobacterales</taxon>
        <taxon>Caulobacteraceae</taxon>
        <taxon>Brevundimonas</taxon>
    </lineage>
</organism>